<keyword evidence="2" id="KW-1185">Reference proteome</keyword>
<dbReference type="InterPro" id="IPR013958">
    <property type="entry name" value="DASH_Dad1"/>
</dbReference>
<dbReference type="EMBL" id="BDGU01000388">
    <property type="protein sequence ID" value="GAW07020.1"/>
    <property type="molecule type" value="Genomic_DNA"/>
</dbReference>
<protein>
    <submittedName>
        <fullName evidence="1">DASH outer kinetochore protein</fullName>
    </submittedName>
</protein>
<reference evidence="1 2" key="1">
    <citation type="submission" date="2016-08" db="EMBL/GenBank/DDBJ databases">
        <authorList>
            <consortium name="Lentinula edodes genome sequencing consortium"/>
            <person name="Sakamoto Y."/>
            <person name="Nakade K."/>
            <person name="Sato S."/>
            <person name="Yoshida Y."/>
            <person name="Miyazaki K."/>
            <person name="Natsume S."/>
            <person name="Konno N."/>
        </authorList>
    </citation>
    <scope>NUCLEOTIDE SEQUENCE [LARGE SCALE GENOMIC DNA]</scope>
    <source>
        <strain evidence="1 2">NBRC 111202</strain>
    </source>
</reference>
<sequence>MAQLEEGTYFEKERDKLSREITSGFEELLSTTNGLNRKLEEVQYYHGRKASRTTWYWRPCSQVKEEKIRDTTISPLF</sequence>
<comment type="caution">
    <text evidence="1">The sequence shown here is derived from an EMBL/GenBank/DDBJ whole genome shotgun (WGS) entry which is preliminary data.</text>
</comment>
<dbReference type="STRING" id="5353.A0A1Q3EIK0"/>
<gene>
    <name evidence="1" type="ORF">LENED_008982</name>
</gene>
<dbReference type="GO" id="GO:0042729">
    <property type="term" value="C:DASH complex"/>
    <property type="evidence" value="ECO:0007669"/>
    <property type="project" value="InterPro"/>
</dbReference>
<evidence type="ECO:0000313" key="2">
    <source>
        <dbReference type="Proteomes" id="UP000188533"/>
    </source>
</evidence>
<evidence type="ECO:0000313" key="1">
    <source>
        <dbReference type="EMBL" id="GAW07020.1"/>
    </source>
</evidence>
<dbReference type="GO" id="GO:0072686">
    <property type="term" value="C:mitotic spindle"/>
    <property type="evidence" value="ECO:0007669"/>
    <property type="project" value="InterPro"/>
</dbReference>
<accession>A0A1Q3EIK0</accession>
<dbReference type="Proteomes" id="UP000188533">
    <property type="component" value="Unassembled WGS sequence"/>
</dbReference>
<proteinExistence type="predicted"/>
<reference evidence="1 2" key="2">
    <citation type="submission" date="2017-02" db="EMBL/GenBank/DDBJ databases">
        <title>A genome survey and senescence transcriptome analysis in Lentinula edodes.</title>
        <authorList>
            <person name="Sakamoto Y."/>
            <person name="Nakade K."/>
            <person name="Sato S."/>
            <person name="Yoshida Y."/>
            <person name="Miyazaki K."/>
            <person name="Natsume S."/>
            <person name="Konno N."/>
        </authorList>
    </citation>
    <scope>NUCLEOTIDE SEQUENCE [LARGE SCALE GENOMIC DNA]</scope>
    <source>
        <strain evidence="1 2">NBRC 111202</strain>
    </source>
</reference>
<dbReference type="AlphaFoldDB" id="A0A1Q3EIK0"/>
<dbReference type="Pfam" id="PF08649">
    <property type="entry name" value="DASH_Dad1"/>
    <property type="match status" value="1"/>
</dbReference>
<organism evidence="1 2">
    <name type="scientific">Lentinula edodes</name>
    <name type="common">Shiitake mushroom</name>
    <name type="synonym">Lentinus edodes</name>
    <dbReference type="NCBI Taxonomy" id="5353"/>
    <lineage>
        <taxon>Eukaryota</taxon>
        <taxon>Fungi</taxon>
        <taxon>Dikarya</taxon>
        <taxon>Basidiomycota</taxon>
        <taxon>Agaricomycotina</taxon>
        <taxon>Agaricomycetes</taxon>
        <taxon>Agaricomycetidae</taxon>
        <taxon>Agaricales</taxon>
        <taxon>Marasmiineae</taxon>
        <taxon>Omphalotaceae</taxon>
        <taxon>Lentinula</taxon>
    </lineage>
</organism>
<name>A0A1Q3EIK0_LENED</name>